<name>A0AAU9MW33_9ASTR</name>
<protein>
    <submittedName>
        <fullName evidence="1">Uncharacterized protein</fullName>
    </submittedName>
</protein>
<gene>
    <name evidence="1" type="ORF">LVIROSA_LOCUS16516</name>
</gene>
<evidence type="ECO:0000313" key="2">
    <source>
        <dbReference type="Proteomes" id="UP001157418"/>
    </source>
</evidence>
<dbReference type="AlphaFoldDB" id="A0AAU9MW33"/>
<accession>A0AAU9MW33</accession>
<comment type="caution">
    <text evidence="1">The sequence shown here is derived from an EMBL/GenBank/DDBJ whole genome shotgun (WGS) entry which is preliminary data.</text>
</comment>
<organism evidence="1 2">
    <name type="scientific">Lactuca virosa</name>
    <dbReference type="NCBI Taxonomy" id="75947"/>
    <lineage>
        <taxon>Eukaryota</taxon>
        <taxon>Viridiplantae</taxon>
        <taxon>Streptophyta</taxon>
        <taxon>Embryophyta</taxon>
        <taxon>Tracheophyta</taxon>
        <taxon>Spermatophyta</taxon>
        <taxon>Magnoliopsida</taxon>
        <taxon>eudicotyledons</taxon>
        <taxon>Gunneridae</taxon>
        <taxon>Pentapetalae</taxon>
        <taxon>asterids</taxon>
        <taxon>campanulids</taxon>
        <taxon>Asterales</taxon>
        <taxon>Asteraceae</taxon>
        <taxon>Cichorioideae</taxon>
        <taxon>Cichorieae</taxon>
        <taxon>Lactucinae</taxon>
        <taxon>Lactuca</taxon>
    </lineage>
</organism>
<reference evidence="1 2" key="1">
    <citation type="submission" date="2022-01" db="EMBL/GenBank/DDBJ databases">
        <authorList>
            <person name="Xiong W."/>
            <person name="Schranz E."/>
        </authorList>
    </citation>
    <scope>NUCLEOTIDE SEQUENCE [LARGE SCALE GENOMIC DNA]</scope>
</reference>
<evidence type="ECO:0000313" key="1">
    <source>
        <dbReference type="EMBL" id="CAH1429671.1"/>
    </source>
</evidence>
<sequence length="58" mass="7053">MYPKVKMVTLTHHRGFSSLIISPLQMPIYHHQKQLRRSTEKLQREINQIIRSTRKLQR</sequence>
<dbReference type="Proteomes" id="UP001157418">
    <property type="component" value="Unassembled WGS sequence"/>
</dbReference>
<keyword evidence="2" id="KW-1185">Reference proteome</keyword>
<proteinExistence type="predicted"/>
<dbReference type="EMBL" id="CAKMRJ010002993">
    <property type="protein sequence ID" value="CAH1429671.1"/>
    <property type="molecule type" value="Genomic_DNA"/>
</dbReference>